<reference evidence="1 2" key="1">
    <citation type="submission" date="2016-01" db="EMBL/GenBank/DDBJ databases">
        <authorList>
            <person name="Oliw E.H."/>
        </authorList>
    </citation>
    <scope>NUCLEOTIDE SEQUENCE [LARGE SCALE GENOMIC DNA]</scope>
    <source>
        <strain evidence="1 2">DY10</strain>
    </source>
</reference>
<accession>A0A1P9WRN5</accession>
<dbReference type="KEGG" id="smon:AWR27_00855"/>
<dbReference type="STRING" id="1178516.AWR27_00855"/>
<keyword evidence="2" id="KW-1185">Reference proteome</keyword>
<dbReference type="EMBL" id="CP014263">
    <property type="protein sequence ID" value="AQG78024.1"/>
    <property type="molecule type" value="Genomic_DNA"/>
</dbReference>
<name>A0A1P9WRN5_9BACT</name>
<protein>
    <submittedName>
        <fullName evidence="1">Uncharacterized protein</fullName>
    </submittedName>
</protein>
<dbReference type="AlphaFoldDB" id="A0A1P9WRN5"/>
<evidence type="ECO:0000313" key="1">
    <source>
        <dbReference type="EMBL" id="AQG78024.1"/>
    </source>
</evidence>
<dbReference type="Proteomes" id="UP000187941">
    <property type="component" value="Chromosome"/>
</dbReference>
<proteinExistence type="predicted"/>
<sequence>MFSTGFRYHLNLIEFAELCQANSKVKSKRIYDPMFPGSYQEFTNFFYTQKYLYCERNFEAKRVDTAFFSQSCCNWVLFFFI</sequence>
<gene>
    <name evidence="1" type="ORF">AWR27_00855</name>
</gene>
<evidence type="ECO:0000313" key="2">
    <source>
        <dbReference type="Proteomes" id="UP000187941"/>
    </source>
</evidence>
<organism evidence="1 2">
    <name type="scientific">Spirosoma montaniterrae</name>
    <dbReference type="NCBI Taxonomy" id="1178516"/>
    <lineage>
        <taxon>Bacteria</taxon>
        <taxon>Pseudomonadati</taxon>
        <taxon>Bacteroidota</taxon>
        <taxon>Cytophagia</taxon>
        <taxon>Cytophagales</taxon>
        <taxon>Cytophagaceae</taxon>
        <taxon>Spirosoma</taxon>
    </lineage>
</organism>